<comment type="caution">
    <text evidence="1">The sequence shown here is derived from an EMBL/GenBank/DDBJ whole genome shotgun (WGS) entry which is preliminary data.</text>
</comment>
<gene>
    <name evidence="1" type="ORF">F2Q65_13795</name>
</gene>
<dbReference type="RefSeq" id="WP_150093991.1">
    <property type="nucleotide sequence ID" value="NZ_JBFUOH010000035.1"/>
</dbReference>
<organism evidence="1 2">
    <name type="scientific">Thiohalocapsa marina</name>
    <dbReference type="NCBI Taxonomy" id="424902"/>
    <lineage>
        <taxon>Bacteria</taxon>
        <taxon>Pseudomonadati</taxon>
        <taxon>Pseudomonadota</taxon>
        <taxon>Gammaproteobacteria</taxon>
        <taxon>Chromatiales</taxon>
        <taxon>Chromatiaceae</taxon>
        <taxon>Thiohalocapsa</taxon>
    </lineage>
</organism>
<keyword evidence="2" id="KW-1185">Reference proteome</keyword>
<proteinExistence type="predicted"/>
<sequence length="111" mass="12433">MFRHIPSEVARRRMPTGLLVRSIIRSPSFSIWTANWPDLDIEIARAPCEAARLEFGLVPTDWPDLLPGLAQRQLDVVVASVSDYLNSRPRSRWRRSRASGLRPAVAVLGSG</sequence>
<evidence type="ECO:0000313" key="1">
    <source>
        <dbReference type="EMBL" id="KAA6184022.1"/>
    </source>
</evidence>
<name>A0A5M8FRN9_9GAMM</name>
<dbReference type="EMBL" id="VWXX01000025">
    <property type="protein sequence ID" value="KAA6184022.1"/>
    <property type="molecule type" value="Genomic_DNA"/>
</dbReference>
<dbReference type="Gene3D" id="3.40.190.10">
    <property type="entry name" value="Periplasmic binding protein-like II"/>
    <property type="match status" value="1"/>
</dbReference>
<dbReference type="AlphaFoldDB" id="A0A5M8FRN9"/>
<dbReference type="SUPFAM" id="SSF53850">
    <property type="entry name" value="Periplasmic binding protein-like II"/>
    <property type="match status" value="1"/>
</dbReference>
<dbReference type="Proteomes" id="UP000322981">
    <property type="component" value="Unassembled WGS sequence"/>
</dbReference>
<reference evidence="1 2" key="1">
    <citation type="submission" date="2019-09" db="EMBL/GenBank/DDBJ databases">
        <title>Whole-genome sequence of the purple sulfur bacterium Thiohalocapsa marina DSM 19078.</title>
        <authorList>
            <person name="Kyndt J.A."/>
            <person name="Meyer T.E."/>
        </authorList>
    </citation>
    <scope>NUCLEOTIDE SEQUENCE [LARGE SCALE GENOMIC DNA]</scope>
    <source>
        <strain evidence="1 2">DSM 19078</strain>
    </source>
</reference>
<evidence type="ECO:0000313" key="2">
    <source>
        <dbReference type="Proteomes" id="UP000322981"/>
    </source>
</evidence>
<protein>
    <submittedName>
        <fullName evidence="1">Amino acid ABC transporter substrate-binding protein</fullName>
    </submittedName>
</protein>
<accession>A0A5M8FRN9</accession>
<dbReference type="OrthoDB" id="9768183at2"/>